<dbReference type="InterPro" id="IPR010255">
    <property type="entry name" value="Haem_peroxidase_sf"/>
</dbReference>
<keyword evidence="6 11" id="KW-0106">Calcium</keyword>
<dbReference type="Pfam" id="PF00141">
    <property type="entry name" value="peroxidase"/>
    <property type="match status" value="1"/>
</dbReference>
<dbReference type="GO" id="GO:0046872">
    <property type="term" value="F:metal ion binding"/>
    <property type="evidence" value="ECO:0007669"/>
    <property type="project" value="UniProtKB-KW"/>
</dbReference>
<feature type="domain" description="Plant heme peroxidase family profile" evidence="14">
    <location>
        <begin position="1"/>
        <end position="148"/>
    </location>
</feature>
<evidence type="ECO:0000256" key="9">
    <source>
        <dbReference type="ARBA" id="ARBA00023157"/>
    </source>
</evidence>
<evidence type="ECO:0000256" key="7">
    <source>
        <dbReference type="ARBA" id="ARBA00023002"/>
    </source>
</evidence>
<keyword evidence="9 12" id="KW-1015">Disulfide bond</keyword>
<evidence type="ECO:0000313" key="15">
    <source>
        <dbReference type="EMBL" id="EYU17401.1"/>
    </source>
</evidence>
<evidence type="ECO:0000256" key="4">
    <source>
        <dbReference type="ARBA" id="ARBA00022617"/>
    </source>
</evidence>
<comment type="cofactor">
    <cofactor evidence="11">
        <name>heme b</name>
        <dbReference type="ChEBI" id="CHEBI:60344"/>
    </cofactor>
    <text evidence="11">Binds 1 heme b (iron(II)-protoporphyrin IX) group per subunit.</text>
</comment>
<comment type="cofactor">
    <cofactor evidence="11">
        <name>Ca(2+)</name>
        <dbReference type="ChEBI" id="CHEBI:29108"/>
    </cofactor>
    <text evidence="11">Binds 2 calcium ions per subunit.</text>
</comment>
<dbReference type="GO" id="GO:0004601">
    <property type="term" value="F:peroxidase activity"/>
    <property type="evidence" value="ECO:0000318"/>
    <property type="project" value="GO_Central"/>
</dbReference>
<evidence type="ECO:0000256" key="6">
    <source>
        <dbReference type="ARBA" id="ARBA00022837"/>
    </source>
</evidence>
<keyword evidence="8 11" id="KW-0408">Iron</keyword>
<dbReference type="PROSITE" id="PS50873">
    <property type="entry name" value="PEROXIDASE_4"/>
    <property type="match status" value="1"/>
</dbReference>
<protein>
    <recommendedName>
        <fullName evidence="2">peroxidase</fullName>
        <ecNumber evidence="2">1.11.1.7</ecNumber>
    </recommendedName>
</protein>
<keyword evidence="7" id="KW-0560">Oxidoreductase</keyword>
<evidence type="ECO:0000256" key="8">
    <source>
        <dbReference type="ARBA" id="ARBA00023004"/>
    </source>
</evidence>
<gene>
    <name evidence="15" type="ORF">MIMGU_mgv11b020127mg</name>
</gene>
<organism evidence="15 16">
    <name type="scientific">Erythranthe guttata</name>
    <name type="common">Yellow monkey flower</name>
    <name type="synonym">Mimulus guttatus</name>
    <dbReference type="NCBI Taxonomy" id="4155"/>
    <lineage>
        <taxon>Eukaryota</taxon>
        <taxon>Viridiplantae</taxon>
        <taxon>Streptophyta</taxon>
        <taxon>Embryophyta</taxon>
        <taxon>Tracheophyta</taxon>
        <taxon>Spermatophyta</taxon>
        <taxon>Magnoliopsida</taxon>
        <taxon>eudicotyledons</taxon>
        <taxon>Gunneridae</taxon>
        <taxon>Pentapetalae</taxon>
        <taxon>asterids</taxon>
        <taxon>lamiids</taxon>
        <taxon>Lamiales</taxon>
        <taxon>Phrymaceae</taxon>
        <taxon>Erythranthe</taxon>
    </lineage>
</organism>
<feature type="binding site" evidence="11">
    <location>
        <position position="94"/>
    </location>
    <ligand>
        <name>Ca(2+)</name>
        <dbReference type="ChEBI" id="CHEBI:29108"/>
        <label>2</label>
    </ligand>
</feature>
<dbReference type="SUPFAM" id="SSF48113">
    <property type="entry name" value="Heme-dependent peroxidases"/>
    <property type="match status" value="1"/>
</dbReference>
<accession>A0A022PNW2</accession>
<dbReference type="GO" id="GO:0006979">
    <property type="term" value="P:response to oxidative stress"/>
    <property type="evidence" value="ECO:0007669"/>
    <property type="project" value="InterPro"/>
</dbReference>
<dbReference type="EC" id="1.11.1.7" evidence="2"/>
<proteinExistence type="inferred from homology"/>
<dbReference type="Gene3D" id="1.10.420.10">
    <property type="entry name" value="Peroxidase, domain 2"/>
    <property type="match status" value="1"/>
</dbReference>
<comment type="catalytic activity">
    <reaction evidence="1">
        <text>2 a phenolic donor + H2O2 = 2 a phenolic radical donor + 2 H2O</text>
        <dbReference type="Rhea" id="RHEA:56136"/>
        <dbReference type="ChEBI" id="CHEBI:15377"/>
        <dbReference type="ChEBI" id="CHEBI:16240"/>
        <dbReference type="ChEBI" id="CHEBI:139520"/>
        <dbReference type="ChEBI" id="CHEBI:139521"/>
        <dbReference type="EC" id="1.11.1.7"/>
    </reaction>
</comment>
<evidence type="ECO:0000256" key="13">
    <source>
        <dbReference type="RuleBase" id="RU004241"/>
    </source>
</evidence>
<evidence type="ECO:0000256" key="2">
    <source>
        <dbReference type="ARBA" id="ARBA00012313"/>
    </source>
</evidence>
<dbReference type="PhylomeDB" id="A0A022PNW2"/>
<name>A0A022PNW2_ERYGU</name>
<dbReference type="Proteomes" id="UP000030748">
    <property type="component" value="Unassembled WGS sequence"/>
</dbReference>
<feature type="binding site" evidence="10">
    <location>
        <position position="2"/>
    </location>
    <ligand>
        <name>substrate</name>
    </ligand>
</feature>
<evidence type="ECO:0000256" key="5">
    <source>
        <dbReference type="ARBA" id="ARBA00022723"/>
    </source>
</evidence>
<keyword evidence="5 11" id="KW-0479">Metal-binding</keyword>
<evidence type="ECO:0000256" key="3">
    <source>
        <dbReference type="ARBA" id="ARBA00022559"/>
    </source>
</evidence>
<comment type="similarity">
    <text evidence="13">Belongs to the peroxidase family.</text>
</comment>
<dbReference type="GO" id="GO:0140825">
    <property type="term" value="F:lactoperoxidase activity"/>
    <property type="evidence" value="ECO:0007669"/>
    <property type="project" value="UniProtKB-EC"/>
</dbReference>
<keyword evidence="16" id="KW-1185">Reference proteome</keyword>
<dbReference type="FunFam" id="1.10.420.10:FF:000001">
    <property type="entry name" value="Peroxidase"/>
    <property type="match status" value="1"/>
</dbReference>
<evidence type="ECO:0000313" key="16">
    <source>
        <dbReference type="Proteomes" id="UP000030748"/>
    </source>
</evidence>
<keyword evidence="3" id="KW-0575">Peroxidase</keyword>
<dbReference type="GO" id="GO:0006950">
    <property type="term" value="P:response to stress"/>
    <property type="evidence" value="ECO:0000318"/>
    <property type="project" value="GO_Central"/>
</dbReference>
<dbReference type="GO" id="GO:0020037">
    <property type="term" value="F:heme binding"/>
    <property type="evidence" value="ECO:0007669"/>
    <property type="project" value="InterPro"/>
</dbReference>
<dbReference type="EMBL" id="KI632373">
    <property type="protein sequence ID" value="EYU17401.1"/>
    <property type="molecule type" value="Genomic_DNA"/>
</dbReference>
<feature type="binding site" evidence="11">
    <location>
        <position position="89"/>
    </location>
    <ligand>
        <name>Ca(2+)</name>
        <dbReference type="ChEBI" id="CHEBI:29108"/>
        <label>2</label>
    </ligand>
</feature>
<feature type="binding site" evidence="11">
    <location>
        <position position="34"/>
    </location>
    <ligand>
        <name>Ca(2+)</name>
        <dbReference type="ChEBI" id="CHEBI:29108"/>
        <label>2</label>
    </ligand>
</feature>
<reference evidence="15 16" key="1">
    <citation type="journal article" date="2013" name="Proc. Natl. Acad. Sci. U.S.A.">
        <title>Fine-scale variation in meiotic recombination in Mimulus inferred from population shotgun sequencing.</title>
        <authorList>
            <person name="Hellsten U."/>
            <person name="Wright K.M."/>
            <person name="Jenkins J."/>
            <person name="Shu S."/>
            <person name="Yuan Y."/>
            <person name="Wessler S.R."/>
            <person name="Schmutz J."/>
            <person name="Willis J.H."/>
            <person name="Rokhsar D.S."/>
        </authorList>
    </citation>
    <scope>NUCLEOTIDE SEQUENCE [LARGE SCALE GENOMIC DNA]</scope>
    <source>
        <strain evidence="16">cv. DUN x IM62</strain>
    </source>
</reference>
<evidence type="ECO:0000256" key="1">
    <source>
        <dbReference type="ARBA" id="ARBA00000189"/>
    </source>
</evidence>
<dbReference type="AlphaFoldDB" id="A0A022PNW2"/>
<sequence>MPEFHNSVDTLRLKFFEKGLTEADLVLLSGETHTIGTTTCFFVRDRLYAFMGANTSDPAISPALLPSLERQCPKDGSPLDRILLLDQVTGDSFDVQSLINIKNGFSVLPSDSILYENNITKSVVDFYSVPESAFAGDFVVEVQFVMNV</sequence>
<feature type="disulfide bond" evidence="12">
    <location>
        <begin position="40"/>
        <end position="72"/>
    </location>
</feature>
<keyword evidence="4" id="KW-0349">Heme</keyword>
<evidence type="ECO:0000259" key="14">
    <source>
        <dbReference type="PROSITE" id="PS50873"/>
    </source>
</evidence>
<dbReference type="eggNOG" id="ENOG502QQ2G">
    <property type="taxonomic scope" value="Eukaryota"/>
</dbReference>
<dbReference type="InterPro" id="IPR000823">
    <property type="entry name" value="Peroxidase_pln"/>
</dbReference>
<dbReference type="PANTHER" id="PTHR31517:SF48">
    <property type="entry name" value="PEROXIDASE 16-RELATED"/>
    <property type="match status" value="1"/>
</dbReference>
<feature type="binding site" description="axial binding residue" evidence="11">
    <location>
        <position position="33"/>
    </location>
    <ligand>
        <name>heme b</name>
        <dbReference type="ChEBI" id="CHEBI:60344"/>
    </ligand>
    <ligandPart>
        <name>Fe</name>
        <dbReference type="ChEBI" id="CHEBI:18248"/>
    </ligandPart>
</feature>
<dbReference type="PANTHER" id="PTHR31517">
    <property type="match status" value="1"/>
</dbReference>
<evidence type="ECO:0000256" key="12">
    <source>
        <dbReference type="PIRSR" id="PIRSR600823-5"/>
    </source>
</evidence>
<dbReference type="STRING" id="4155.A0A022PNW2"/>
<feature type="binding site" evidence="11">
    <location>
        <position position="86"/>
    </location>
    <ligand>
        <name>Ca(2+)</name>
        <dbReference type="ChEBI" id="CHEBI:29108"/>
        <label>2</label>
    </ligand>
</feature>
<dbReference type="InterPro" id="IPR002016">
    <property type="entry name" value="Haem_peroxidase"/>
</dbReference>
<evidence type="ECO:0000256" key="11">
    <source>
        <dbReference type="PIRSR" id="PIRSR600823-3"/>
    </source>
</evidence>
<dbReference type="GO" id="GO:0009505">
    <property type="term" value="C:plant-type cell wall"/>
    <property type="evidence" value="ECO:0000318"/>
    <property type="project" value="GO_Central"/>
</dbReference>
<evidence type="ECO:0000256" key="10">
    <source>
        <dbReference type="PIRSR" id="PIRSR600823-2"/>
    </source>
</evidence>